<comment type="caution">
    <text evidence="7">The sequence shown here is derived from an EMBL/GenBank/DDBJ whole genome shotgun (WGS) entry which is preliminary data.</text>
</comment>
<dbReference type="InterPro" id="IPR013057">
    <property type="entry name" value="AA_transpt_TM"/>
</dbReference>
<evidence type="ECO:0000256" key="4">
    <source>
        <dbReference type="ARBA" id="ARBA00023136"/>
    </source>
</evidence>
<evidence type="ECO:0000259" key="6">
    <source>
        <dbReference type="Pfam" id="PF01490"/>
    </source>
</evidence>
<feature type="transmembrane region" description="Helical" evidence="5">
    <location>
        <begin position="33"/>
        <end position="54"/>
    </location>
</feature>
<protein>
    <recommendedName>
        <fullName evidence="6">Amino acid transporter transmembrane domain-containing protein</fullName>
    </recommendedName>
</protein>
<evidence type="ECO:0000256" key="3">
    <source>
        <dbReference type="ARBA" id="ARBA00022989"/>
    </source>
</evidence>
<proteinExistence type="predicted"/>
<dbReference type="Pfam" id="PF01490">
    <property type="entry name" value="Aa_trans"/>
    <property type="match status" value="1"/>
</dbReference>
<keyword evidence="4 5" id="KW-0472">Membrane</keyword>
<feature type="transmembrane region" description="Helical" evidence="5">
    <location>
        <begin position="66"/>
        <end position="89"/>
    </location>
</feature>
<evidence type="ECO:0000313" key="7">
    <source>
        <dbReference type="EMBL" id="KAL2838518.1"/>
    </source>
</evidence>
<feature type="domain" description="Amino acid transporter transmembrane" evidence="6">
    <location>
        <begin position="5"/>
        <end position="89"/>
    </location>
</feature>
<keyword evidence="8" id="KW-1185">Reference proteome</keyword>
<evidence type="ECO:0000313" key="8">
    <source>
        <dbReference type="Proteomes" id="UP001610446"/>
    </source>
</evidence>
<comment type="subcellular location">
    <subcellularLocation>
        <location evidence="1">Membrane</location>
    </subcellularLocation>
</comment>
<gene>
    <name evidence="7" type="ORF">BJY01DRAFT_250893</name>
</gene>
<dbReference type="EMBL" id="JBFXLU010000144">
    <property type="protein sequence ID" value="KAL2838518.1"/>
    <property type="molecule type" value="Genomic_DNA"/>
</dbReference>
<accession>A0ABR4JER2</accession>
<feature type="transmembrane region" description="Helical" evidence="5">
    <location>
        <begin position="7"/>
        <end position="27"/>
    </location>
</feature>
<keyword evidence="2 5" id="KW-0812">Transmembrane</keyword>
<sequence>MAVGSWIGIAVTLWVIAWIIATSIPVFSSLLSLMTALFASWFSFSLPGAFWLFMNKGQWFASPRKILLTCVNIFCFIIGVVMCGLGLYASGKAIHDDTGRASFSCANTA</sequence>
<reference evidence="7 8" key="1">
    <citation type="submission" date="2024-07" db="EMBL/GenBank/DDBJ databases">
        <title>Section-level genome sequencing and comparative genomics of Aspergillus sections Usti and Cavernicolus.</title>
        <authorList>
            <consortium name="Lawrence Berkeley National Laboratory"/>
            <person name="Nybo J.L."/>
            <person name="Vesth T.C."/>
            <person name="Theobald S."/>
            <person name="Frisvad J.C."/>
            <person name="Larsen T.O."/>
            <person name="Kjaerboelling I."/>
            <person name="Rothschild-Mancinelli K."/>
            <person name="Lyhne E.K."/>
            <person name="Kogle M.E."/>
            <person name="Barry K."/>
            <person name="Clum A."/>
            <person name="Na H."/>
            <person name="Ledsgaard L."/>
            <person name="Lin J."/>
            <person name="Lipzen A."/>
            <person name="Kuo A."/>
            <person name="Riley R."/>
            <person name="Mondo S."/>
            <person name="Labutti K."/>
            <person name="Haridas S."/>
            <person name="Pangalinan J."/>
            <person name="Salamov A.A."/>
            <person name="Simmons B.A."/>
            <person name="Magnuson J.K."/>
            <person name="Chen J."/>
            <person name="Drula E."/>
            <person name="Henrissat B."/>
            <person name="Wiebenga A."/>
            <person name="Lubbers R.J."/>
            <person name="Gomes A.C."/>
            <person name="Makela M.R."/>
            <person name="Stajich J."/>
            <person name="Grigoriev I.V."/>
            <person name="Mortensen U.H."/>
            <person name="De Vries R.P."/>
            <person name="Baker S.E."/>
            <person name="Andersen M.R."/>
        </authorList>
    </citation>
    <scope>NUCLEOTIDE SEQUENCE [LARGE SCALE GENOMIC DNA]</scope>
    <source>
        <strain evidence="7 8">CBS 123904</strain>
    </source>
</reference>
<evidence type="ECO:0000256" key="1">
    <source>
        <dbReference type="ARBA" id="ARBA00004370"/>
    </source>
</evidence>
<organism evidence="7 8">
    <name type="scientific">Aspergillus pseudoustus</name>
    <dbReference type="NCBI Taxonomy" id="1810923"/>
    <lineage>
        <taxon>Eukaryota</taxon>
        <taxon>Fungi</taxon>
        <taxon>Dikarya</taxon>
        <taxon>Ascomycota</taxon>
        <taxon>Pezizomycotina</taxon>
        <taxon>Eurotiomycetes</taxon>
        <taxon>Eurotiomycetidae</taxon>
        <taxon>Eurotiales</taxon>
        <taxon>Aspergillaceae</taxon>
        <taxon>Aspergillus</taxon>
        <taxon>Aspergillus subgen. Nidulantes</taxon>
    </lineage>
</organism>
<keyword evidence="3 5" id="KW-1133">Transmembrane helix</keyword>
<evidence type="ECO:0000256" key="5">
    <source>
        <dbReference type="SAM" id="Phobius"/>
    </source>
</evidence>
<dbReference type="Proteomes" id="UP001610446">
    <property type="component" value="Unassembled WGS sequence"/>
</dbReference>
<evidence type="ECO:0000256" key="2">
    <source>
        <dbReference type="ARBA" id="ARBA00022692"/>
    </source>
</evidence>
<name>A0ABR4JER2_9EURO</name>